<dbReference type="UniPathway" id="UPA00219"/>
<gene>
    <name evidence="9" type="ORF">FB559_2337</name>
</gene>
<name>A0A543CI59_9ACTN</name>
<dbReference type="GO" id="GO:0008360">
    <property type="term" value="P:regulation of cell shape"/>
    <property type="evidence" value="ECO:0007669"/>
    <property type="project" value="UniProtKB-UniRule"/>
</dbReference>
<dbReference type="Proteomes" id="UP000316096">
    <property type="component" value="Unassembled WGS sequence"/>
</dbReference>
<dbReference type="GO" id="GO:0016740">
    <property type="term" value="F:transferase activity"/>
    <property type="evidence" value="ECO:0007669"/>
    <property type="project" value="UniProtKB-KW"/>
</dbReference>
<dbReference type="RefSeq" id="WP_141955600.1">
    <property type="nucleotide sequence ID" value="NZ_VFOZ01000001.1"/>
</dbReference>
<dbReference type="GO" id="GO:0071972">
    <property type="term" value="F:peptidoglycan L,D-transpeptidase activity"/>
    <property type="evidence" value="ECO:0007669"/>
    <property type="project" value="TreeGrafter"/>
</dbReference>
<evidence type="ECO:0000313" key="10">
    <source>
        <dbReference type="Proteomes" id="UP000316096"/>
    </source>
</evidence>
<comment type="pathway">
    <text evidence="1 6">Cell wall biogenesis; peptidoglycan biosynthesis.</text>
</comment>
<feature type="domain" description="L,D-TPase catalytic" evidence="8">
    <location>
        <begin position="132"/>
        <end position="253"/>
    </location>
</feature>
<dbReference type="GO" id="GO:0018104">
    <property type="term" value="P:peptidoglycan-protein cross-linking"/>
    <property type="evidence" value="ECO:0007669"/>
    <property type="project" value="TreeGrafter"/>
</dbReference>
<dbReference type="EMBL" id="VFOZ01000001">
    <property type="protein sequence ID" value="TQL96784.1"/>
    <property type="molecule type" value="Genomic_DNA"/>
</dbReference>
<keyword evidence="2" id="KW-0808">Transferase</keyword>
<keyword evidence="5 6" id="KW-0961">Cell wall biogenesis/degradation</keyword>
<dbReference type="CDD" id="cd16913">
    <property type="entry name" value="YkuD_like"/>
    <property type="match status" value="1"/>
</dbReference>
<evidence type="ECO:0000256" key="3">
    <source>
        <dbReference type="ARBA" id="ARBA00022960"/>
    </source>
</evidence>
<dbReference type="InterPro" id="IPR005490">
    <property type="entry name" value="LD_TPept_cat_dom"/>
</dbReference>
<accession>A0A543CI59</accession>
<dbReference type="GO" id="GO:0071555">
    <property type="term" value="P:cell wall organization"/>
    <property type="evidence" value="ECO:0007669"/>
    <property type="project" value="UniProtKB-UniRule"/>
</dbReference>
<evidence type="ECO:0000256" key="6">
    <source>
        <dbReference type="PROSITE-ProRule" id="PRU01373"/>
    </source>
</evidence>
<evidence type="ECO:0000256" key="4">
    <source>
        <dbReference type="ARBA" id="ARBA00022984"/>
    </source>
</evidence>
<keyword evidence="4 6" id="KW-0573">Peptidoglycan synthesis</keyword>
<dbReference type="Gene3D" id="2.40.440.10">
    <property type="entry name" value="L,D-transpeptidase catalytic domain-like"/>
    <property type="match status" value="1"/>
</dbReference>
<evidence type="ECO:0000256" key="2">
    <source>
        <dbReference type="ARBA" id="ARBA00022679"/>
    </source>
</evidence>
<feature type="active site" description="Nucleophile" evidence="6">
    <location>
        <position position="229"/>
    </location>
</feature>
<evidence type="ECO:0000313" key="9">
    <source>
        <dbReference type="EMBL" id="TQL96784.1"/>
    </source>
</evidence>
<evidence type="ECO:0000256" key="1">
    <source>
        <dbReference type="ARBA" id="ARBA00004752"/>
    </source>
</evidence>
<dbReference type="SUPFAM" id="SSF141523">
    <property type="entry name" value="L,D-transpeptidase catalytic domain-like"/>
    <property type="match status" value="1"/>
</dbReference>
<evidence type="ECO:0000256" key="7">
    <source>
        <dbReference type="SAM" id="MobiDB-lite"/>
    </source>
</evidence>
<feature type="region of interest" description="Disordered" evidence="7">
    <location>
        <begin position="29"/>
        <end position="51"/>
    </location>
</feature>
<dbReference type="GO" id="GO:0005576">
    <property type="term" value="C:extracellular region"/>
    <property type="evidence" value="ECO:0007669"/>
    <property type="project" value="TreeGrafter"/>
</dbReference>
<evidence type="ECO:0000256" key="5">
    <source>
        <dbReference type="ARBA" id="ARBA00023316"/>
    </source>
</evidence>
<organism evidence="9 10">
    <name type="scientific">Actinoallomurus bryophytorum</name>
    <dbReference type="NCBI Taxonomy" id="1490222"/>
    <lineage>
        <taxon>Bacteria</taxon>
        <taxon>Bacillati</taxon>
        <taxon>Actinomycetota</taxon>
        <taxon>Actinomycetes</taxon>
        <taxon>Streptosporangiales</taxon>
        <taxon>Thermomonosporaceae</taxon>
        <taxon>Actinoallomurus</taxon>
    </lineage>
</organism>
<dbReference type="PANTHER" id="PTHR30582">
    <property type="entry name" value="L,D-TRANSPEPTIDASE"/>
    <property type="match status" value="1"/>
</dbReference>
<feature type="compositionally biased region" description="Low complexity" evidence="7">
    <location>
        <begin position="37"/>
        <end position="50"/>
    </location>
</feature>
<proteinExistence type="predicted"/>
<dbReference type="InterPro" id="IPR050979">
    <property type="entry name" value="LD-transpeptidase"/>
</dbReference>
<feature type="active site" description="Proton donor/acceptor" evidence="6">
    <location>
        <position position="213"/>
    </location>
</feature>
<dbReference type="Pfam" id="PF03734">
    <property type="entry name" value="YkuD"/>
    <property type="match status" value="1"/>
</dbReference>
<reference evidence="9 10" key="1">
    <citation type="submission" date="2019-06" db="EMBL/GenBank/DDBJ databases">
        <title>Sequencing the genomes of 1000 actinobacteria strains.</title>
        <authorList>
            <person name="Klenk H.-P."/>
        </authorList>
    </citation>
    <scope>NUCLEOTIDE SEQUENCE [LARGE SCALE GENOMIC DNA]</scope>
    <source>
        <strain evidence="9 10">DSM 102200</strain>
    </source>
</reference>
<keyword evidence="3 6" id="KW-0133">Cell shape</keyword>
<keyword evidence="10" id="KW-1185">Reference proteome</keyword>
<protein>
    <submittedName>
        <fullName evidence="9">L,D-transpeptidase-like protein</fullName>
    </submittedName>
</protein>
<comment type="caution">
    <text evidence="9">The sequence shown here is derived from an EMBL/GenBank/DDBJ whole genome shotgun (WGS) entry which is preliminary data.</text>
</comment>
<evidence type="ECO:0000259" key="8">
    <source>
        <dbReference type="PROSITE" id="PS52029"/>
    </source>
</evidence>
<dbReference type="AlphaFoldDB" id="A0A543CI59"/>
<dbReference type="PROSITE" id="PS52029">
    <property type="entry name" value="LD_TPASE"/>
    <property type="match status" value="1"/>
</dbReference>
<dbReference type="OrthoDB" id="5243103at2"/>
<sequence>MSISLGTRAAVVTTGAVLGLTLAGCGGSSDKAASTQPAGSAPAAKPKAASYDFGSGPSTIATARNAKVNIYKNAGDASPSITLASPNPDGAPRVFLVMERKAGWLHVFLPVQPNGSTGWIASREVRTAKTNYWVQVLQSGHRLKLYKGKQVLISTPAAIGKSDTPTPGGAYYLTELLQPPNPNGDYGPYAYGLSGQSTALTDFNGHDPVIGIHGTDEPKLLGTSVSHGCIRISNPMITKLAKMLPLGTPVQISA</sequence>
<dbReference type="InterPro" id="IPR038063">
    <property type="entry name" value="Transpep_catalytic_dom"/>
</dbReference>